<dbReference type="AlphaFoldDB" id="A0A9P8QDM5"/>
<dbReference type="EMBL" id="JAEUBG010000724">
    <property type="protein sequence ID" value="KAH3687584.1"/>
    <property type="molecule type" value="Genomic_DNA"/>
</dbReference>
<dbReference type="Proteomes" id="UP000774326">
    <property type="component" value="Unassembled WGS sequence"/>
</dbReference>
<evidence type="ECO:0000313" key="1">
    <source>
        <dbReference type="EMBL" id="KAH3687584.1"/>
    </source>
</evidence>
<proteinExistence type="predicted"/>
<sequence>MSDQVFIESRLCDFELPPQGTKKFYHFRTCMLMVIKYQNHNSPVRALLTDFTSNDAVEDNFSSEQKLSLTGHRVPSNQLLQVRWKTMPEFSEFLKSYHRLTGENLKITGNFTNTSENFIFVNAKISVKDYRGTIDGDIEFLEMIPKDQMDPENEVIKRYFKLAGKDLLDHISLLKRRFPKNICQRYTSGDYNRISETVPAQTHQKQQQRQNQHYQHYQHSYNREDVANIYTQASSPIPEYAENDYNTDTKRDLSTQYDQQQQANLPAAKRQKFPVSNTIPFRKLNEIALLDDTMIYSVSGYVIGIQPNFTACHKNIYGKLEPSPVRIYFSETPHDNSSGGAANQEDVIVISFDTVAEILTFYAVKHIEEVFVYESYFRENMEKALETNRGVPMTLKIQRKRILKGPLLSTDRTSKMANMNNTFYTLGWGSSTDLTMTTLNGGSLQ</sequence>
<dbReference type="Gene3D" id="2.40.50.140">
    <property type="entry name" value="Nucleic acid-binding proteins"/>
    <property type="match status" value="1"/>
</dbReference>
<evidence type="ECO:0000313" key="2">
    <source>
        <dbReference type="Proteomes" id="UP000774326"/>
    </source>
</evidence>
<organism evidence="1 2">
    <name type="scientific">Wickerhamomyces pijperi</name>
    <name type="common">Yeast</name>
    <name type="synonym">Pichia pijperi</name>
    <dbReference type="NCBI Taxonomy" id="599730"/>
    <lineage>
        <taxon>Eukaryota</taxon>
        <taxon>Fungi</taxon>
        <taxon>Dikarya</taxon>
        <taxon>Ascomycota</taxon>
        <taxon>Saccharomycotina</taxon>
        <taxon>Saccharomycetes</taxon>
        <taxon>Phaffomycetales</taxon>
        <taxon>Wickerhamomycetaceae</taxon>
        <taxon>Wickerhamomyces</taxon>
    </lineage>
</organism>
<gene>
    <name evidence="1" type="ORF">WICPIJ_001432</name>
</gene>
<comment type="caution">
    <text evidence="1">The sequence shown here is derived from an EMBL/GenBank/DDBJ whole genome shotgun (WGS) entry which is preliminary data.</text>
</comment>
<dbReference type="InterPro" id="IPR012340">
    <property type="entry name" value="NA-bd_OB-fold"/>
</dbReference>
<reference evidence="1" key="1">
    <citation type="journal article" date="2021" name="Open Biol.">
        <title>Shared evolutionary footprints suggest mitochondrial oxidative damage underlies multiple complex I losses in fungi.</title>
        <authorList>
            <person name="Schikora-Tamarit M.A."/>
            <person name="Marcet-Houben M."/>
            <person name="Nosek J."/>
            <person name="Gabaldon T."/>
        </authorList>
    </citation>
    <scope>NUCLEOTIDE SEQUENCE</scope>
    <source>
        <strain evidence="1">CBS2887</strain>
    </source>
</reference>
<reference evidence="1" key="2">
    <citation type="submission" date="2021-01" db="EMBL/GenBank/DDBJ databases">
        <authorList>
            <person name="Schikora-Tamarit M.A."/>
        </authorList>
    </citation>
    <scope>NUCLEOTIDE SEQUENCE</scope>
    <source>
        <strain evidence="1">CBS2887</strain>
    </source>
</reference>
<keyword evidence="2" id="KW-1185">Reference proteome</keyword>
<protein>
    <submittedName>
        <fullName evidence="1">Uncharacterized protein</fullName>
    </submittedName>
</protein>
<name>A0A9P8QDM5_WICPI</name>
<accession>A0A9P8QDM5</accession>